<dbReference type="RefSeq" id="WP_366089611.1">
    <property type="nucleotide sequence ID" value="NZ_JBFASG010000030.1"/>
</dbReference>
<evidence type="ECO:0000256" key="3">
    <source>
        <dbReference type="ARBA" id="ARBA00022741"/>
    </source>
</evidence>
<evidence type="ECO:0000313" key="7">
    <source>
        <dbReference type="EMBL" id="MEV4926119.1"/>
    </source>
</evidence>
<gene>
    <name evidence="7" type="ORF">AB0L03_25400</name>
</gene>
<feature type="region of interest" description="Disordered" evidence="5">
    <location>
        <begin position="305"/>
        <end position="330"/>
    </location>
</feature>
<evidence type="ECO:0000313" key="8">
    <source>
        <dbReference type="Proteomes" id="UP001552479"/>
    </source>
</evidence>
<evidence type="ECO:0000256" key="5">
    <source>
        <dbReference type="SAM" id="MobiDB-lite"/>
    </source>
</evidence>
<protein>
    <submittedName>
        <fullName evidence="7">ABC transporter ATP-binding protein</fullName>
    </submittedName>
</protein>
<keyword evidence="4 7" id="KW-0067">ATP-binding</keyword>
<comment type="similarity">
    <text evidence="1">Belongs to the ABC transporter superfamily.</text>
</comment>
<dbReference type="PROSITE" id="PS50893">
    <property type="entry name" value="ABC_TRANSPORTER_2"/>
    <property type="match status" value="1"/>
</dbReference>
<feature type="domain" description="ABC transporter" evidence="6">
    <location>
        <begin position="13"/>
        <end position="240"/>
    </location>
</feature>
<dbReference type="Pfam" id="PF00005">
    <property type="entry name" value="ABC_tran"/>
    <property type="match status" value="1"/>
</dbReference>
<dbReference type="SMART" id="SM00382">
    <property type="entry name" value="AAA"/>
    <property type="match status" value="1"/>
</dbReference>
<dbReference type="Gene3D" id="3.40.50.300">
    <property type="entry name" value="P-loop containing nucleotide triphosphate hydrolases"/>
    <property type="match status" value="1"/>
</dbReference>
<dbReference type="InterPro" id="IPR003593">
    <property type="entry name" value="AAA+_ATPase"/>
</dbReference>
<comment type="caution">
    <text evidence="7">The sequence shown here is derived from an EMBL/GenBank/DDBJ whole genome shotgun (WGS) entry which is preliminary data.</text>
</comment>
<dbReference type="PANTHER" id="PTHR43335">
    <property type="entry name" value="ABC TRANSPORTER, ATP-BINDING PROTEIN"/>
    <property type="match status" value="1"/>
</dbReference>
<evidence type="ECO:0000259" key="6">
    <source>
        <dbReference type="PROSITE" id="PS50893"/>
    </source>
</evidence>
<evidence type="ECO:0000256" key="2">
    <source>
        <dbReference type="ARBA" id="ARBA00022448"/>
    </source>
</evidence>
<dbReference type="InterPro" id="IPR027417">
    <property type="entry name" value="P-loop_NTPase"/>
</dbReference>
<dbReference type="InterPro" id="IPR003439">
    <property type="entry name" value="ABC_transporter-like_ATP-bd"/>
</dbReference>
<name>A0ABV3J092_9ACTN</name>
<dbReference type="GO" id="GO:0005524">
    <property type="term" value="F:ATP binding"/>
    <property type="evidence" value="ECO:0007669"/>
    <property type="project" value="UniProtKB-KW"/>
</dbReference>
<accession>A0ABV3J092</accession>
<organism evidence="7 8">
    <name type="scientific">Streptomyces roseoverticillatus</name>
    <dbReference type="NCBI Taxonomy" id="66429"/>
    <lineage>
        <taxon>Bacteria</taxon>
        <taxon>Bacillati</taxon>
        <taxon>Actinomycetota</taxon>
        <taxon>Actinomycetes</taxon>
        <taxon>Kitasatosporales</taxon>
        <taxon>Streptomycetaceae</taxon>
        <taxon>Streptomyces</taxon>
    </lineage>
</organism>
<reference evidence="7 8" key="1">
    <citation type="submission" date="2024-06" db="EMBL/GenBank/DDBJ databases">
        <title>The Natural Products Discovery Center: Release of the First 8490 Sequenced Strains for Exploring Actinobacteria Biosynthetic Diversity.</title>
        <authorList>
            <person name="Kalkreuter E."/>
            <person name="Kautsar S.A."/>
            <person name="Yang D."/>
            <person name="Bader C.D."/>
            <person name="Teijaro C.N."/>
            <person name="Fluegel L."/>
            <person name="Davis C.M."/>
            <person name="Simpson J.R."/>
            <person name="Lauterbach L."/>
            <person name="Steele A.D."/>
            <person name="Gui C."/>
            <person name="Meng S."/>
            <person name="Li G."/>
            <person name="Viehrig K."/>
            <person name="Ye F."/>
            <person name="Su P."/>
            <person name="Kiefer A.F."/>
            <person name="Nichols A."/>
            <person name="Cepeda A.J."/>
            <person name="Yan W."/>
            <person name="Fan B."/>
            <person name="Jiang Y."/>
            <person name="Adhikari A."/>
            <person name="Zheng C.-J."/>
            <person name="Schuster L."/>
            <person name="Cowan T.M."/>
            <person name="Smanski M.J."/>
            <person name="Chevrette M.G."/>
            <person name="De Carvalho L.P.S."/>
            <person name="Shen B."/>
        </authorList>
    </citation>
    <scope>NUCLEOTIDE SEQUENCE [LARGE SCALE GENOMIC DNA]</scope>
    <source>
        <strain evidence="7 8">NPDC053791</strain>
    </source>
</reference>
<proteinExistence type="inferred from homology"/>
<keyword evidence="8" id="KW-1185">Reference proteome</keyword>
<evidence type="ECO:0000256" key="1">
    <source>
        <dbReference type="ARBA" id="ARBA00005417"/>
    </source>
</evidence>
<dbReference type="SUPFAM" id="SSF52540">
    <property type="entry name" value="P-loop containing nucleoside triphosphate hydrolases"/>
    <property type="match status" value="1"/>
</dbReference>
<keyword evidence="2" id="KW-0813">Transport</keyword>
<dbReference type="PANTHER" id="PTHR43335:SF4">
    <property type="entry name" value="ABC TRANSPORTER, ATP-BINDING PROTEIN"/>
    <property type="match status" value="1"/>
</dbReference>
<dbReference type="CDD" id="cd03230">
    <property type="entry name" value="ABC_DR_subfamily_A"/>
    <property type="match status" value="1"/>
</dbReference>
<dbReference type="Proteomes" id="UP001552479">
    <property type="component" value="Unassembled WGS sequence"/>
</dbReference>
<evidence type="ECO:0000256" key="4">
    <source>
        <dbReference type="ARBA" id="ARBA00022840"/>
    </source>
</evidence>
<keyword evidence="3" id="KW-0547">Nucleotide-binding</keyword>
<dbReference type="EMBL" id="JBFASG010000030">
    <property type="protein sequence ID" value="MEV4926119.1"/>
    <property type="molecule type" value="Genomic_DNA"/>
</dbReference>
<sequence>MGTPMGNAIDNAIDIVSLTKRYGRTVGVEDLDISVAEGEVFGFLGPNGAGKTTTMRCLVGLLRPTEGSVRVLGRDPVTEHLSLAPYLGYLPGELRLYPELTGRETLRLLATLQGAPAPRQDELCARLNLSGADLDRTVREYSRGMKQKLGLVQALQHEPELVVLDEPTEGLDPLVQETFYALLAELGRSGRTVLLSSHVLPEVQRTCRRVAIVRAGRLVTTATVAALREARARKVRLTFADGLGRRPLGAADRWSPDWHGDQAVLMIPPDRTVAALRELLALPVRDVTVEEAGLDEAFLDLYRGTAAGEPGKQGEPRELGDPADPGEATP</sequence>